<dbReference type="EMBL" id="JASVWL010000002">
    <property type="protein sequence ID" value="MDL5354072.1"/>
    <property type="molecule type" value="Genomic_DNA"/>
</dbReference>
<name>A0AAW7CJT0_9GAMM</name>
<comment type="caution">
    <text evidence="1">The sequence shown here is derived from an EMBL/GenBank/DDBJ whole genome shotgun (WGS) entry which is preliminary data.</text>
</comment>
<dbReference type="Proteomes" id="UP001224739">
    <property type="component" value="Unassembled WGS sequence"/>
</dbReference>
<dbReference type="RefSeq" id="WP_109396863.1">
    <property type="nucleotide sequence ID" value="NZ_JASVWJ010000002.1"/>
</dbReference>
<accession>A0AAW7CJT0</accession>
<dbReference type="AlphaFoldDB" id="A0AAW7CJT0"/>
<dbReference type="GeneID" id="83611886"/>
<sequence length="67" mass="7817">MEKKVVNIAYEIAAMKVILKALLLTLTDKQKELVIHDINKTVNDAYLEHPQYQDVISKTEQYIKKML</sequence>
<evidence type="ECO:0000313" key="1">
    <source>
        <dbReference type="EMBL" id="MDL5354072.1"/>
    </source>
</evidence>
<reference evidence="1" key="1">
    <citation type="submission" date="2023-06" db="EMBL/GenBank/DDBJ databases">
        <title>Acute promotion of culturable opportunistic pathogens and persistent increase of antibiotic resistance following antibiotic exposure in mouse gut microbiota.</title>
        <authorList>
            <person name="Li L."/>
            <person name="Wang B."/>
            <person name="Sun Y."/>
            <person name="Wang M."/>
            <person name="Xu H."/>
        </authorList>
    </citation>
    <scope>NUCLEOTIDE SEQUENCE</scope>
    <source>
        <strain evidence="1">EPA10_1</strain>
    </source>
</reference>
<organism evidence="1 2">
    <name type="scientific">Proteus faecis</name>
    <dbReference type="NCBI Taxonomy" id="2050967"/>
    <lineage>
        <taxon>Bacteria</taxon>
        <taxon>Pseudomonadati</taxon>
        <taxon>Pseudomonadota</taxon>
        <taxon>Gammaproteobacteria</taxon>
        <taxon>Enterobacterales</taxon>
        <taxon>Morganellaceae</taxon>
        <taxon>Proteus</taxon>
    </lineage>
</organism>
<proteinExistence type="predicted"/>
<gene>
    <name evidence="1" type="ORF">QSH02_04340</name>
</gene>
<evidence type="ECO:0000313" key="2">
    <source>
        <dbReference type="Proteomes" id="UP001224739"/>
    </source>
</evidence>
<protein>
    <submittedName>
        <fullName evidence="1">Uncharacterized protein</fullName>
    </submittedName>
</protein>